<keyword evidence="3" id="KW-1185">Reference proteome</keyword>
<dbReference type="InterPro" id="IPR058921">
    <property type="entry name" value="PAP/OAS1-rel"/>
</dbReference>
<feature type="compositionally biased region" description="Pro residues" evidence="1">
    <location>
        <begin position="19"/>
        <end position="30"/>
    </location>
</feature>
<dbReference type="AlphaFoldDB" id="A0A2Z6NLX3"/>
<reference evidence="3" key="1">
    <citation type="journal article" date="2017" name="Front. Plant Sci.">
        <title>Climate Clever Clovers: New Paradigm to Reduce the Environmental Footprint of Ruminants by Breeding Low Methanogenic Forages Utilizing Haplotype Variation.</title>
        <authorList>
            <person name="Kaur P."/>
            <person name="Appels R."/>
            <person name="Bayer P.E."/>
            <person name="Keeble-Gagnere G."/>
            <person name="Wang J."/>
            <person name="Hirakawa H."/>
            <person name="Shirasawa K."/>
            <person name="Vercoe P."/>
            <person name="Stefanova K."/>
            <person name="Durmic Z."/>
            <person name="Nichols P."/>
            <person name="Revell C."/>
            <person name="Isobe S.N."/>
            <person name="Edwards D."/>
            <person name="Erskine W."/>
        </authorList>
    </citation>
    <scope>NUCLEOTIDE SEQUENCE [LARGE SCALE GENOMIC DNA]</scope>
    <source>
        <strain evidence="3">cv. Daliak</strain>
    </source>
</reference>
<dbReference type="PANTHER" id="PTHR45979">
    <property type="entry name" value="PAP/OAS1 SUBSTRATE-BINDING DOMAIN SUPERFAMILY"/>
    <property type="match status" value="1"/>
</dbReference>
<dbReference type="OrthoDB" id="273917at2759"/>
<gene>
    <name evidence="2" type="ORF">TSUD_213790</name>
</gene>
<dbReference type="Proteomes" id="UP000242715">
    <property type="component" value="Unassembled WGS sequence"/>
</dbReference>
<evidence type="ECO:0000313" key="2">
    <source>
        <dbReference type="EMBL" id="GAU36855.1"/>
    </source>
</evidence>
<dbReference type="EMBL" id="DF973644">
    <property type="protein sequence ID" value="GAU36855.1"/>
    <property type="molecule type" value="Genomic_DNA"/>
</dbReference>
<evidence type="ECO:0000313" key="3">
    <source>
        <dbReference type="Proteomes" id="UP000242715"/>
    </source>
</evidence>
<protein>
    <submittedName>
        <fullName evidence="2">Uncharacterized protein</fullName>
    </submittedName>
</protein>
<sequence>MGDLHLNGVVFGEDRPYSSSPPSPPLPVLNPDPSSVTEEAWMAAEETTAEILRRIQPTLAADRRRREVVDYVQRLIRFGARCEVILLVLRFLG</sequence>
<feature type="region of interest" description="Disordered" evidence="1">
    <location>
        <begin position="12"/>
        <end position="33"/>
    </location>
</feature>
<evidence type="ECO:0000256" key="1">
    <source>
        <dbReference type="SAM" id="MobiDB-lite"/>
    </source>
</evidence>
<proteinExistence type="predicted"/>
<name>A0A2Z6NLX3_TRISU</name>
<dbReference type="PANTHER" id="PTHR45979:SF35">
    <property type="entry name" value="NUCLEOTIDYLTRANSFERASE"/>
    <property type="match status" value="1"/>
</dbReference>
<organism evidence="2 3">
    <name type="scientific">Trifolium subterraneum</name>
    <name type="common">Subterranean clover</name>
    <dbReference type="NCBI Taxonomy" id="3900"/>
    <lineage>
        <taxon>Eukaryota</taxon>
        <taxon>Viridiplantae</taxon>
        <taxon>Streptophyta</taxon>
        <taxon>Embryophyta</taxon>
        <taxon>Tracheophyta</taxon>
        <taxon>Spermatophyta</taxon>
        <taxon>Magnoliopsida</taxon>
        <taxon>eudicotyledons</taxon>
        <taxon>Gunneridae</taxon>
        <taxon>Pentapetalae</taxon>
        <taxon>rosids</taxon>
        <taxon>fabids</taxon>
        <taxon>Fabales</taxon>
        <taxon>Fabaceae</taxon>
        <taxon>Papilionoideae</taxon>
        <taxon>50 kb inversion clade</taxon>
        <taxon>NPAAA clade</taxon>
        <taxon>Hologalegina</taxon>
        <taxon>IRL clade</taxon>
        <taxon>Trifolieae</taxon>
        <taxon>Trifolium</taxon>
    </lineage>
</organism>
<accession>A0A2Z6NLX3</accession>